<dbReference type="InterPro" id="IPR012337">
    <property type="entry name" value="RNaseH-like_sf"/>
</dbReference>
<feature type="compositionally biased region" description="Polar residues" evidence="1">
    <location>
        <begin position="12"/>
        <end position="31"/>
    </location>
</feature>
<dbReference type="InterPro" id="IPR025724">
    <property type="entry name" value="GAG-pre-integrase_dom"/>
</dbReference>
<reference evidence="4" key="2">
    <citation type="submission" date="2022-01" db="EMBL/GenBank/DDBJ databases">
        <authorList>
            <person name="Yamashiro T."/>
            <person name="Shiraishi A."/>
            <person name="Satake H."/>
            <person name="Nakayama K."/>
        </authorList>
    </citation>
    <scope>NUCLEOTIDE SEQUENCE</scope>
</reference>
<reference evidence="4" key="1">
    <citation type="journal article" date="2022" name="Int. J. Mol. Sci.">
        <title>Draft Genome of Tanacetum Coccineum: Genomic Comparison of Closely Related Tanacetum-Family Plants.</title>
        <authorList>
            <person name="Yamashiro T."/>
            <person name="Shiraishi A."/>
            <person name="Nakayama K."/>
            <person name="Satake H."/>
        </authorList>
    </citation>
    <scope>NUCLEOTIDE SEQUENCE</scope>
</reference>
<dbReference type="PANTHER" id="PTHR42648">
    <property type="entry name" value="TRANSPOSASE, PUTATIVE-RELATED"/>
    <property type="match status" value="1"/>
</dbReference>
<dbReference type="InterPro" id="IPR057670">
    <property type="entry name" value="SH3_retrovirus"/>
</dbReference>
<dbReference type="Pfam" id="PF25597">
    <property type="entry name" value="SH3_retrovirus"/>
    <property type="match status" value="1"/>
</dbReference>
<dbReference type="PANTHER" id="PTHR42648:SF32">
    <property type="entry name" value="RIBONUCLEASE H-LIKE DOMAIN, GAG-PRE-INTEGRASE DOMAIN PROTEIN-RELATED"/>
    <property type="match status" value="1"/>
</dbReference>
<name>A0ABQ5BTD9_9ASTR</name>
<dbReference type="SUPFAM" id="SSF53098">
    <property type="entry name" value="Ribonuclease H-like"/>
    <property type="match status" value="1"/>
</dbReference>
<dbReference type="Proteomes" id="UP001151760">
    <property type="component" value="Unassembled WGS sequence"/>
</dbReference>
<dbReference type="Gene3D" id="3.30.420.10">
    <property type="entry name" value="Ribonuclease H-like superfamily/Ribonuclease H"/>
    <property type="match status" value="1"/>
</dbReference>
<evidence type="ECO:0000313" key="5">
    <source>
        <dbReference type="Proteomes" id="UP001151760"/>
    </source>
</evidence>
<feature type="compositionally biased region" description="Polar residues" evidence="1">
    <location>
        <begin position="39"/>
        <end position="57"/>
    </location>
</feature>
<proteinExistence type="predicted"/>
<feature type="compositionally biased region" description="Low complexity" evidence="1">
    <location>
        <begin position="58"/>
        <end position="71"/>
    </location>
</feature>
<evidence type="ECO:0000259" key="3">
    <source>
        <dbReference type="Pfam" id="PF25597"/>
    </source>
</evidence>
<comment type="caution">
    <text evidence="4">The sequence shown here is derived from an EMBL/GenBank/DDBJ whole genome shotgun (WGS) entry which is preliminary data.</text>
</comment>
<evidence type="ECO:0000256" key="1">
    <source>
        <dbReference type="SAM" id="MobiDB-lite"/>
    </source>
</evidence>
<accession>A0ABQ5BTD9</accession>
<feature type="compositionally biased region" description="Basic residues" evidence="1">
    <location>
        <begin position="80"/>
        <end position="90"/>
    </location>
</feature>
<dbReference type="InterPro" id="IPR036397">
    <property type="entry name" value="RNaseH_sf"/>
</dbReference>
<organism evidence="4 5">
    <name type="scientific">Tanacetum coccineum</name>
    <dbReference type="NCBI Taxonomy" id="301880"/>
    <lineage>
        <taxon>Eukaryota</taxon>
        <taxon>Viridiplantae</taxon>
        <taxon>Streptophyta</taxon>
        <taxon>Embryophyta</taxon>
        <taxon>Tracheophyta</taxon>
        <taxon>Spermatophyta</taxon>
        <taxon>Magnoliopsida</taxon>
        <taxon>eudicotyledons</taxon>
        <taxon>Gunneridae</taxon>
        <taxon>Pentapetalae</taxon>
        <taxon>asterids</taxon>
        <taxon>campanulids</taxon>
        <taxon>Asterales</taxon>
        <taxon>Asteraceae</taxon>
        <taxon>Asteroideae</taxon>
        <taxon>Anthemideae</taxon>
        <taxon>Anthemidinae</taxon>
        <taxon>Tanacetum</taxon>
    </lineage>
</organism>
<feature type="region of interest" description="Disordered" evidence="1">
    <location>
        <begin position="1"/>
        <end position="91"/>
    </location>
</feature>
<gene>
    <name evidence="4" type="ORF">Tco_0876832</name>
</gene>
<feature type="domain" description="GAG-pre-integrase" evidence="2">
    <location>
        <begin position="174"/>
        <end position="246"/>
    </location>
</feature>
<evidence type="ECO:0000313" key="4">
    <source>
        <dbReference type="EMBL" id="GJT18126.1"/>
    </source>
</evidence>
<evidence type="ECO:0000259" key="2">
    <source>
        <dbReference type="Pfam" id="PF13976"/>
    </source>
</evidence>
<sequence>MNMDKKVRFVQPVTSSSNIPKQNDSLRTKYSSKPLLTFTGVNTTTSASGSKPTGNTKNNRISQSSSSNNTNKVEDQSKSVKSRKNKKNRVVKTECNDHVMQSMLNVNSKSICAICNECLFDENHDKYVLNFVHDVNVLAKSKRANHLEVAFRKHTCFIRDLKGVDLLKGSRGSNLYTLSLDNMMSSSPICLLSKASKTKSWLWHRRVSHLNFNYIIQLAKQGLFCGLPKLKYQKDHLYSACALGKSKKHSHKPKAEDSIQEKLYLLHMDLCGPMRIQSINERKYILVIVDDYSRTDNGTKFVNQTLRAYHEEVRISHQTSVARTLQQNGAEVVATGCYTQNRSLIQRRHNKTPYELLHDRKPNLSYLQVFGALCYPTNNGEDLGMLKPKADIGIFVGYDPAKKAFQIYNKRTRMIIETIHVDFNDLTAMTSEQFSSGPRPKLWTPGTISSGFMQNTPFSTPYIEALTESSYIESMQEEFNEFERLKVWELKFLKGTVDPTLFSRREGKDILLILRGIFLNQSKYALESLKKYGMETCDPVDTLMVEKSKLDEDP</sequence>
<feature type="domain" description="Retroviral polymerase SH3-like" evidence="3">
    <location>
        <begin position="373"/>
        <end position="426"/>
    </location>
</feature>
<keyword evidence="5" id="KW-1185">Reference proteome</keyword>
<protein>
    <submittedName>
        <fullName evidence="4">Retrovirus-related pol polyprotein from transposon TNT 1-94</fullName>
    </submittedName>
</protein>
<dbReference type="EMBL" id="BQNB010013613">
    <property type="protein sequence ID" value="GJT18126.1"/>
    <property type="molecule type" value="Genomic_DNA"/>
</dbReference>
<dbReference type="Pfam" id="PF13976">
    <property type="entry name" value="gag_pre-integrs"/>
    <property type="match status" value="1"/>
</dbReference>
<dbReference type="InterPro" id="IPR039537">
    <property type="entry name" value="Retrotran_Ty1/copia-like"/>
</dbReference>